<name>A0A1G2E3N9_9BACT</name>
<keyword evidence="3" id="KW-0175">Coiled coil</keyword>
<accession>A0A1G2E3N9</accession>
<comment type="similarity">
    <text evidence="2">Belongs to the membrane fusion protein (MFP) (TC 8.A.1) family.</text>
</comment>
<comment type="caution">
    <text evidence="6">The sequence shown here is derived from an EMBL/GenBank/DDBJ whole genome shotgun (WGS) entry which is preliminary data.</text>
</comment>
<keyword evidence="4" id="KW-0812">Transmembrane</keyword>
<dbReference type="InterPro" id="IPR006143">
    <property type="entry name" value="RND_pump_MFP"/>
</dbReference>
<dbReference type="Gene3D" id="2.40.30.170">
    <property type="match status" value="1"/>
</dbReference>
<feature type="domain" description="CusB-like beta-barrel" evidence="5">
    <location>
        <begin position="392"/>
        <end position="468"/>
    </location>
</feature>
<feature type="transmembrane region" description="Helical" evidence="4">
    <location>
        <begin position="49"/>
        <end position="67"/>
    </location>
</feature>
<evidence type="ECO:0000256" key="3">
    <source>
        <dbReference type="ARBA" id="ARBA00023054"/>
    </source>
</evidence>
<dbReference type="EMBL" id="MHMA01000009">
    <property type="protein sequence ID" value="OGZ20476.1"/>
    <property type="molecule type" value="Genomic_DNA"/>
</dbReference>
<evidence type="ECO:0000256" key="2">
    <source>
        <dbReference type="ARBA" id="ARBA00009477"/>
    </source>
</evidence>
<proteinExistence type="inferred from homology"/>
<keyword evidence="4" id="KW-1133">Transmembrane helix</keyword>
<dbReference type="AlphaFoldDB" id="A0A1G2E3N9"/>
<evidence type="ECO:0000313" key="6">
    <source>
        <dbReference type="EMBL" id="OGZ20476.1"/>
    </source>
</evidence>
<sequence length="530" mass="59069">MPKTKEKPELTPFLPKETPIVFDFIFSGPQGLDFLCFFDSIYNMKTKKIALITIAVIAIFLIIYNFFLKEKKADFTLFEVVKGSVIQEVSETGQVQQGEEIKLNFKTAGAIDWIYIKVGQEVWSGSALARLDTNQLKIELNESQFAQKVAEAKFNQILAGTSLEEIKLAETALKNARQALQDTIDVSYEKGSGTLTTVNSIQKIYFTGNDQESIIIKDKKNEIENVLIETKQYIDSTKSNPTDENIDSAFLKLKSALEDVYADLTVIRNVTENVNYRNTVTLADKTSLDTAKTNISTGLANINTAQGNVKEAEDALTIKKAGPRQTDVTYYQAQVEQARAKVDLLEIQIKEVTLRSPVRARVTEINKKIGETVQPTSNDNVIVILPADPYDIKVNIYEEDIVKVKIDDPVDIKLPAFPNQIFPGKVISINPAEELIEGVVYYQVTISFENPPQEIKPGMSADVTIKTAQKDDVLIIPGAGIEKKNDKMFVRIFKNEKLEETEIQTGLNGKDDLVEIISGLAEGEQIAVPK</sequence>
<dbReference type="PANTHER" id="PTHR32347">
    <property type="entry name" value="EFFLUX SYSTEM COMPONENT YKNX-RELATED"/>
    <property type="match status" value="1"/>
</dbReference>
<feature type="transmembrane region" description="Helical" evidence="4">
    <location>
        <begin position="20"/>
        <end position="42"/>
    </location>
</feature>
<dbReference type="PANTHER" id="PTHR32347:SF23">
    <property type="entry name" value="BLL5650 PROTEIN"/>
    <property type="match status" value="1"/>
</dbReference>
<keyword evidence="4" id="KW-0472">Membrane</keyword>
<dbReference type="Pfam" id="PF25954">
    <property type="entry name" value="Beta-barrel_RND_2"/>
    <property type="match status" value="1"/>
</dbReference>
<evidence type="ECO:0000259" key="5">
    <source>
        <dbReference type="Pfam" id="PF25954"/>
    </source>
</evidence>
<dbReference type="InterPro" id="IPR050465">
    <property type="entry name" value="UPF0194_transport"/>
</dbReference>
<dbReference type="Gene3D" id="2.40.50.100">
    <property type="match status" value="1"/>
</dbReference>
<organism evidence="6 7">
    <name type="scientific">Candidatus Nealsonbacteria bacterium RIFCSPHIGHO2_01_FULL_43_31</name>
    <dbReference type="NCBI Taxonomy" id="1801665"/>
    <lineage>
        <taxon>Bacteria</taxon>
        <taxon>Candidatus Nealsoniibacteriota</taxon>
    </lineage>
</organism>
<dbReference type="Proteomes" id="UP000178721">
    <property type="component" value="Unassembled WGS sequence"/>
</dbReference>
<dbReference type="GO" id="GO:0030313">
    <property type="term" value="C:cell envelope"/>
    <property type="evidence" value="ECO:0007669"/>
    <property type="project" value="UniProtKB-SubCell"/>
</dbReference>
<dbReference type="GO" id="GO:0016020">
    <property type="term" value="C:membrane"/>
    <property type="evidence" value="ECO:0007669"/>
    <property type="project" value="InterPro"/>
</dbReference>
<evidence type="ECO:0000256" key="1">
    <source>
        <dbReference type="ARBA" id="ARBA00004196"/>
    </source>
</evidence>
<evidence type="ECO:0000256" key="4">
    <source>
        <dbReference type="SAM" id="Phobius"/>
    </source>
</evidence>
<protein>
    <recommendedName>
        <fullName evidence="5">CusB-like beta-barrel domain-containing protein</fullName>
    </recommendedName>
</protein>
<evidence type="ECO:0000313" key="7">
    <source>
        <dbReference type="Proteomes" id="UP000178721"/>
    </source>
</evidence>
<comment type="subcellular location">
    <subcellularLocation>
        <location evidence="1">Cell envelope</location>
    </subcellularLocation>
</comment>
<dbReference type="SUPFAM" id="SSF111369">
    <property type="entry name" value="HlyD-like secretion proteins"/>
    <property type="match status" value="1"/>
</dbReference>
<dbReference type="NCBIfam" id="TIGR01730">
    <property type="entry name" value="RND_mfp"/>
    <property type="match status" value="1"/>
</dbReference>
<dbReference type="PRINTS" id="PR01490">
    <property type="entry name" value="RTXTOXIND"/>
</dbReference>
<gene>
    <name evidence="6" type="ORF">A2654_01450</name>
</gene>
<dbReference type="Gene3D" id="2.40.420.20">
    <property type="match status" value="1"/>
</dbReference>
<dbReference type="GO" id="GO:0022857">
    <property type="term" value="F:transmembrane transporter activity"/>
    <property type="evidence" value="ECO:0007669"/>
    <property type="project" value="InterPro"/>
</dbReference>
<dbReference type="InterPro" id="IPR058792">
    <property type="entry name" value="Beta-barrel_RND_2"/>
</dbReference>
<reference evidence="6 7" key="1">
    <citation type="journal article" date="2016" name="Nat. Commun.">
        <title>Thousands of microbial genomes shed light on interconnected biogeochemical processes in an aquifer system.</title>
        <authorList>
            <person name="Anantharaman K."/>
            <person name="Brown C.T."/>
            <person name="Hug L.A."/>
            <person name="Sharon I."/>
            <person name="Castelle C.J."/>
            <person name="Probst A.J."/>
            <person name="Thomas B.C."/>
            <person name="Singh A."/>
            <person name="Wilkins M.J."/>
            <person name="Karaoz U."/>
            <person name="Brodie E.L."/>
            <person name="Williams K.H."/>
            <person name="Hubbard S.S."/>
            <person name="Banfield J.F."/>
        </authorList>
    </citation>
    <scope>NUCLEOTIDE SEQUENCE [LARGE SCALE GENOMIC DNA]</scope>
</reference>